<gene>
    <name evidence="2" type="ORF">DFP95_12242</name>
</gene>
<evidence type="ECO:0000256" key="1">
    <source>
        <dbReference type="SAM" id="Phobius"/>
    </source>
</evidence>
<comment type="caution">
    <text evidence="2">The sequence shown here is derived from an EMBL/GenBank/DDBJ whole genome shotgun (WGS) entry which is preliminary data.</text>
</comment>
<keyword evidence="1" id="KW-1133">Transmembrane helix</keyword>
<proteinExistence type="predicted"/>
<keyword evidence="1" id="KW-0472">Membrane</keyword>
<feature type="transmembrane region" description="Helical" evidence="1">
    <location>
        <begin position="6"/>
        <end position="21"/>
    </location>
</feature>
<dbReference type="AlphaFoldDB" id="A0A3D9HYZ0"/>
<feature type="transmembrane region" description="Helical" evidence="1">
    <location>
        <begin position="26"/>
        <end position="44"/>
    </location>
</feature>
<sequence length="90" mass="10420">MQGPGYVFAWIVLLLIPALAVRRRRWWPLAVYAVGFLIFLYAIRKENGEWNDLADFATLIVIVIPIYIIASILWVTLSIIDHNRKKTGKH</sequence>
<dbReference type="RefSeq" id="WP_115995247.1">
    <property type="nucleotide sequence ID" value="NZ_QRDY01000022.1"/>
</dbReference>
<evidence type="ECO:0000313" key="2">
    <source>
        <dbReference type="EMBL" id="RED54717.1"/>
    </source>
</evidence>
<organism evidence="2 3">
    <name type="scientific">Cohnella lupini</name>
    <dbReference type="NCBI Taxonomy" id="1294267"/>
    <lineage>
        <taxon>Bacteria</taxon>
        <taxon>Bacillati</taxon>
        <taxon>Bacillota</taxon>
        <taxon>Bacilli</taxon>
        <taxon>Bacillales</taxon>
        <taxon>Paenibacillaceae</taxon>
        <taxon>Cohnella</taxon>
    </lineage>
</organism>
<dbReference type="Proteomes" id="UP000256869">
    <property type="component" value="Unassembled WGS sequence"/>
</dbReference>
<dbReference type="EMBL" id="QRDY01000022">
    <property type="protein sequence ID" value="RED54717.1"/>
    <property type="molecule type" value="Genomic_DNA"/>
</dbReference>
<dbReference type="OrthoDB" id="2664981at2"/>
<protein>
    <submittedName>
        <fullName evidence="2">Uncharacterized protein</fullName>
    </submittedName>
</protein>
<name>A0A3D9HYZ0_9BACL</name>
<reference evidence="2 3" key="1">
    <citation type="submission" date="2018-07" db="EMBL/GenBank/DDBJ databases">
        <title>Genomic Encyclopedia of Type Strains, Phase III (KMG-III): the genomes of soil and plant-associated and newly described type strains.</title>
        <authorList>
            <person name="Whitman W."/>
        </authorList>
    </citation>
    <scope>NUCLEOTIDE SEQUENCE [LARGE SCALE GENOMIC DNA]</scope>
    <source>
        <strain evidence="2 3">CECT 8236</strain>
    </source>
</reference>
<accession>A0A3D9HYZ0</accession>
<feature type="transmembrane region" description="Helical" evidence="1">
    <location>
        <begin position="56"/>
        <end position="80"/>
    </location>
</feature>
<keyword evidence="1" id="KW-0812">Transmembrane</keyword>
<evidence type="ECO:0000313" key="3">
    <source>
        <dbReference type="Proteomes" id="UP000256869"/>
    </source>
</evidence>
<keyword evidence="3" id="KW-1185">Reference proteome</keyword>